<dbReference type="HAMAP" id="MF_01057">
    <property type="entry name" value="tRNA_methyltr_TrmB"/>
    <property type="match status" value="1"/>
</dbReference>
<feature type="binding site" evidence="7">
    <location>
        <position position="112"/>
    </location>
    <ligand>
        <name>substrate</name>
    </ligand>
</feature>
<evidence type="ECO:0000256" key="2">
    <source>
        <dbReference type="ARBA" id="ARBA00003015"/>
    </source>
</evidence>
<feature type="binding site" evidence="7">
    <location>
        <position position="144"/>
    </location>
    <ligand>
        <name>substrate</name>
    </ligand>
</feature>
<name>A0A081C5E6_VECG1</name>
<evidence type="ECO:0000313" key="9">
    <source>
        <dbReference type="Proteomes" id="UP000030661"/>
    </source>
</evidence>
<keyword evidence="5 7" id="KW-0949">S-adenosyl-L-methionine</keyword>
<comment type="caution">
    <text evidence="7">Lacks conserved residue(s) required for the propagation of feature annotation.</text>
</comment>
<dbReference type="InterPro" id="IPR055361">
    <property type="entry name" value="tRNA_methyltr_TrmB_bact"/>
</dbReference>
<comment type="similarity">
    <text evidence="7">Belongs to the class I-like SAM-binding methyltransferase superfamily. TrmB family.</text>
</comment>
<sequence length="206" mass="23961">MSQYPEIELNYRNMEPPFCWKDIFGNSAPVEIEVGFGKCGFLIHLAAQFPTINFLGIEKSRKYYQKGLKKVQHANLRNVKLLWGEAAHILQRYIKDASVAMLYVNFPDPWPKKKHAKRRLLNADFAAIAARKLVFDGCIEIATDIEAYAHEAMNVFDTCAEYEKLYYRTNGHAEPLRLSRTEYEEDFLRQGKTLHYAKYQKRCGNV</sequence>
<dbReference type="GO" id="GO:0043527">
    <property type="term" value="C:tRNA methyltransferase complex"/>
    <property type="evidence" value="ECO:0007669"/>
    <property type="project" value="TreeGrafter"/>
</dbReference>
<feature type="binding site" evidence="7">
    <location>
        <position position="85"/>
    </location>
    <ligand>
        <name>S-adenosyl-L-methionine</name>
        <dbReference type="ChEBI" id="CHEBI:59789"/>
    </ligand>
</feature>
<organism evidence="8">
    <name type="scientific">Vecturithrix granuli</name>
    <dbReference type="NCBI Taxonomy" id="1499967"/>
    <lineage>
        <taxon>Bacteria</taxon>
        <taxon>Candidatus Moduliflexota</taxon>
        <taxon>Candidatus Vecturitrichia</taxon>
        <taxon>Candidatus Vecturitrichales</taxon>
        <taxon>Candidatus Vecturitrichaceae</taxon>
        <taxon>Candidatus Vecturithrix</taxon>
    </lineage>
</organism>
<feature type="binding site" evidence="7">
    <location>
        <position position="33"/>
    </location>
    <ligand>
        <name>S-adenosyl-L-methionine</name>
        <dbReference type="ChEBI" id="CHEBI:59789"/>
    </ligand>
</feature>
<evidence type="ECO:0000313" key="8">
    <source>
        <dbReference type="EMBL" id="GAK59801.1"/>
    </source>
</evidence>
<dbReference type="AlphaFoldDB" id="A0A081C5E6"/>
<reference evidence="8" key="1">
    <citation type="journal article" date="2015" name="PeerJ">
        <title>First genomic representation of candidate bacterial phylum KSB3 points to enhanced environmental sensing as a trigger of wastewater bulking.</title>
        <authorList>
            <person name="Sekiguchi Y."/>
            <person name="Ohashi A."/>
            <person name="Parks D.H."/>
            <person name="Yamauchi T."/>
            <person name="Tyson G.W."/>
            <person name="Hugenholtz P."/>
        </authorList>
    </citation>
    <scope>NUCLEOTIDE SEQUENCE [LARGE SCALE GENOMIC DNA]</scope>
</reference>
<dbReference type="Pfam" id="PF02390">
    <property type="entry name" value="Methyltransf_4"/>
    <property type="match status" value="1"/>
</dbReference>
<dbReference type="GO" id="GO:0008176">
    <property type="term" value="F:tRNA (guanine(46)-N7)-methyltransferase activity"/>
    <property type="evidence" value="ECO:0007669"/>
    <property type="project" value="UniProtKB-UniRule"/>
</dbReference>
<dbReference type="Gene3D" id="3.40.50.150">
    <property type="entry name" value="Vaccinia Virus protein VP39"/>
    <property type="match status" value="1"/>
</dbReference>
<dbReference type="eggNOG" id="COG0220">
    <property type="taxonomic scope" value="Bacteria"/>
</dbReference>
<proteinExistence type="inferred from homology"/>
<dbReference type="PANTHER" id="PTHR23417">
    <property type="entry name" value="3-DEOXY-D-MANNO-OCTULOSONIC-ACID TRANSFERASE/TRNA GUANINE-N 7 - -METHYLTRANSFERASE"/>
    <property type="match status" value="1"/>
</dbReference>
<comment type="pathway">
    <text evidence="7">tRNA modification; N(7)-methylguanine-tRNA biosynthesis.</text>
</comment>
<dbReference type="InterPro" id="IPR003358">
    <property type="entry name" value="tRNA_(Gua-N-7)_MeTrfase_Trmb"/>
</dbReference>
<evidence type="ECO:0000256" key="3">
    <source>
        <dbReference type="ARBA" id="ARBA00022603"/>
    </source>
</evidence>
<accession>A0A081C5E6</accession>
<dbReference type="UniPathway" id="UPA00989"/>
<feature type="binding site" evidence="7">
    <location>
        <position position="58"/>
    </location>
    <ligand>
        <name>S-adenosyl-L-methionine</name>
        <dbReference type="ChEBI" id="CHEBI:59789"/>
    </ligand>
</feature>
<evidence type="ECO:0000256" key="7">
    <source>
        <dbReference type="HAMAP-Rule" id="MF_01057"/>
    </source>
</evidence>
<dbReference type="SUPFAM" id="SSF53335">
    <property type="entry name" value="S-adenosyl-L-methionine-dependent methyltransferases"/>
    <property type="match status" value="1"/>
</dbReference>
<dbReference type="EC" id="2.1.1.33" evidence="7"/>
<dbReference type="PANTHER" id="PTHR23417:SF14">
    <property type="entry name" value="PENTACOTRIPEPTIDE-REPEAT REGION OF PRORP DOMAIN-CONTAINING PROTEIN"/>
    <property type="match status" value="1"/>
</dbReference>
<protein>
    <recommendedName>
        <fullName evidence="7">tRNA (guanine-N(7)-)-methyltransferase</fullName>
        <ecNumber evidence="7">2.1.1.33</ecNumber>
    </recommendedName>
    <alternativeName>
        <fullName evidence="7">tRNA (guanine(46)-N(7))-methyltransferase</fullName>
    </alternativeName>
    <alternativeName>
        <fullName evidence="7">tRNA(m7G46)-methyltransferase</fullName>
    </alternativeName>
</protein>
<dbReference type="Proteomes" id="UP000030661">
    <property type="component" value="Unassembled WGS sequence"/>
</dbReference>
<feature type="binding site" evidence="7">
    <location>
        <position position="108"/>
    </location>
    <ligand>
        <name>S-adenosyl-L-methionine</name>
        <dbReference type="ChEBI" id="CHEBI:59789"/>
    </ligand>
</feature>
<evidence type="ECO:0000256" key="4">
    <source>
        <dbReference type="ARBA" id="ARBA00022679"/>
    </source>
</evidence>
<evidence type="ECO:0000256" key="5">
    <source>
        <dbReference type="ARBA" id="ARBA00022691"/>
    </source>
</evidence>
<keyword evidence="6 7" id="KW-0819">tRNA processing</keyword>
<evidence type="ECO:0000256" key="1">
    <source>
        <dbReference type="ARBA" id="ARBA00000142"/>
    </source>
</evidence>
<keyword evidence="4 7" id="KW-0808">Transferase</keyword>
<dbReference type="InterPro" id="IPR029063">
    <property type="entry name" value="SAM-dependent_MTases_sf"/>
</dbReference>
<dbReference type="NCBIfam" id="TIGR00091">
    <property type="entry name" value="tRNA (guanosine(46)-N7)-methyltransferase TrmB"/>
    <property type="match status" value="1"/>
</dbReference>
<gene>
    <name evidence="7" type="primary">trmB</name>
    <name evidence="8" type="ORF">U27_06786</name>
</gene>
<dbReference type="EMBL" id="DF820470">
    <property type="protein sequence ID" value="GAK59801.1"/>
    <property type="molecule type" value="Genomic_DNA"/>
</dbReference>
<keyword evidence="3 7" id="KW-0489">Methyltransferase</keyword>
<comment type="function">
    <text evidence="2 7">Catalyzes the formation of N(7)-methylguanine at position 46 (m7G46) in tRNA.</text>
</comment>
<dbReference type="PROSITE" id="PS51625">
    <property type="entry name" value="SAM_MT_TRMB"/>
    <property type="match status" value="1"/>
</dbReference>
<comment type="catalytic activity">
    <reaction evidence="1 7">
        <text>guanosine(46) in tRNA + S-adenosyl-L-methionine = N(7)-methylguanosine(46) in tRNA + S-adenosyl-L-homocysteine</text>
        <dbReference type="Rhea" id="RHEA:42708"/>
        <dbReference type="Rhea" id="RHEA-COMP:10188"/>
        <dbReference type="Rhea" id="RHEA-COMP:10189"/>
        <dbReference type="ChEBI" id="CHEBI:57856"/>
        <dbReference type="ChEBI" id="CHEBI:59789"/>
        <dbReference type="ChEBI" id="CHEBI:74269"/>
        <dbReference type="ChEBI" id="CHEBI:74480"/>
        <dbReference type="EC" id="2.1.1.33"/>
    </reaction>
</comment>
<evidence type="ECO:0000256" key="6">
    <source>
        <dbReference type="ARBA" id="ARBA00022694"/>
    </source>
</evidence>
<dbReference type="HOGENOM" id="CLU_050910_2_0_0"/>
<keyword evidence="9" id="KW-1185">Reference proteome</keyword>
<feature type="binding site" evidence="7">
    <location>
        <begin position="181"/>
        <end position="184"/>
    </location>
    <ligand>
        <name>substrate</name>
    </ligand>
</feature>
<dbReference type="STRING" id="1499967.U27_06786"/>